<organism evidence="2 3">
    <name type="scientific">Iocasia fonsfrigidae</name>
    <dbReference type="NCBI Taxonomy" id="2682810"/>
    <lineage>
        <taxon>Bacteria</taxon>
        <taxon>Bacillati</taxon>
        <taxon>Bacillota</taxon>
        <taxon>Clostridia</taxon>
        <taxon>Halanaerobiales</taxon>
        <taxon>Halanaerobiaceae</taxon>
        <taxon>Iocasia</taxon>
    </lineage>
</organism>
<dbReference type="PANTHER" id="PTHR33376:SF2">
    <property type="entry name" value="DICARBOXYLATE-BINDING PERIPLASMIC PROTEIN"/>
    <property type="match status" value="1"/>
</dbReference>
<keyword evidence="1" id="KW-0732">Signal</keyword>
<evidence type="ECO:0000313" key="3">
    <source>
        <dbReference type="Proteomes" id="UP000665020"/>
    </source>
</evidence>
<dbReference type="AlphaFoldDB" id="A0A8A7KDK1"/>
<dbReference type="GO" id="GO:0055085">
    <property type="term" value="P:transmembrane transport"/>
    <property type="evidence" value="ECO:0007669"/>
    <property type="project" value="InterPro"/>
</dbReference>
<evidence type="ECO:0000313" key="2">
    <source>
        <dbReference type="EMBL" id="QTL99340.1"/>
    </source>
</evidence>
<reference evidence="2" key="1">
    <citation type="submission" date="2019-12" db="EMBL/GenBank/DDBJ databases">
        <authorList>
            <person name="zhang j."/>
            <person name="sun C.M."/>
        </authorList>
    </citation>
    <scope>NUCLEOTIDE SEQUENCE</scope>
    <source>
        <strain evidence="2">NS-1</strain>
    </source>
</reference>
<dbReference type="GO" id="GO:0030288">
    <property type="term" value="C:outer membrane-bounded periplasmic space"/>
    <property type="evidence" value="ECO:0007669"/>
    <property type="project" value="InterPro"/>
</dbReference>
<dbReference type="PANTHER" id="PTHR33376">
    <property type="match status" value="1"/>
</dbReference>
<dbReference type="NCBIfam" id="TIGR00787">
    <property type="entry name" value="dctP"/>
    <property type="match status" value="1"/>
</dbReference>
<dbReference type="NCBIfam" id="NF037995">
    <property type="entry name" value="TRAP_S1"/>
    <property type="match status" value="1"/>
</dbReference>
<keyword evidence="3" id="KW-1185">Reference proteome</keyword>
<name>A0A8A7KDK1_9FIRM</name>
<accession>A0A8A7KDK1</accession>
<dbReference type="EMBL" id="CP046640">
    <property type="protein sequence ID" value="QTL99340.1"/>
    <property type="molecule type" value="Genomic_DNA"/>
</dbReference>
<dbReference type="GO" id="GO:0030246">
    <property type="term" value="F:carbohydrate binding"/>
    <property type="evidence" value="ECO:0007669"/>
    <property type="project" value="TreeGrafter"/>
</dbReference>
<dbReference type="Pfam" id="PF03480">
    <property type="entry name" value="DctP"/>
    <property type="match status" value="1"/>
</dbReference>
<sequence>MVEGLQMGTIDITSVSTGPLGGFVPEIGVVDLPFLFKNNIHAYGVLDGPIGEELLDKFSEKGIYGAAFWENGWRHLTANKAINKPEDLEGLKIRTMENKVHMNAFKEMGASPIPMVWGEVYTSLNQGVIDAQENPITVIYTNNLFEVQGYTMETGHLYSPHVVLVSQVSLNKLPEDLRKILINTIKEVTVYQRSKSIEIEVSQKKLLEEKGMKVLTVDKAPFQQAVEPVYKKYADKFGEELINRIVTAGGKKAIDF</sequence>
<evidence type="ECO:0000256" key="1">
    <source>
        <dbReference type="ARBA" id="ARBA00022729"/>
    </source>
</evidence>
<dbReference type="InterPro" id="IPR004682">
    <property type="entry name" value="TRAP_DctP"/>
</dbReference>
<proteinExistence type="predicted"/>
<dbReference type="Proteomes" id="UP000665020">
    <property type="component" value="Chromosome"/>
</dbReference>
<gene>
    <name evidence="2" type="ORF">GM661_15950</name>
</gene>
<protein>
    <submittedName>
        <fullName evidence="2">DctP family TRAP transporter solute-binding subunit</fullName>
    </submittedName>
</protein>
<dbReference type="KEGG" id="ifn:GM661_15950"/>
<dbReference type="InterPro" id="IPR038404">
    <property type="entry name" value="TRAP_DctP_sf"/>
</dbReference>
<dbReference type="Gene3D" id="3.40.190.170">
    <property type="entry name" value="Bacterial extracellular solute-binding protein, family 7"/>
    <property type="match status" value="1"/>
</dbReference>
<dbReference type="InterPro" id="IPR018389">
    <property type="entry name" value="DctP_fam"/>
</dbReference>